<reference evidence="2" key="1">
    <citation type="journal article" date="2014" name="Int. J. Syst. Evol. Microbiol.">
        <title>Complete genome sequence of Corynebacterium casei LMG S-19264T (=DSM 44701T), isolated from a smear-ripened cheese.</title>
        <authorList>
            <consortium name="US DOE Joint Genome Institute (JGI-PGF)"/>
            <person name="Walter F."/>
            <person name="Albersmeier A."/>
            <person name="Kalinowski J."/>
            <person name="Ruckert C."/>
        </authorList>
    </citation>
    <scope>NUCLEOTIDE SEQUENCE</scope>
    <source>
        <strain evidence="2">CGMCC 1.12153</strain>
    </source>
</reference>
<dbReference type="Proteomes" id="UP000660110">
    <property type="component" value="Unassembled WGS sequence"/>
</dbReference>
<proteinExistence type="predicted"/>
<comment type="caution">
    <text evidence="2">The sequence shown here is derived from an EMBL/GenBank/DDBJ whole genome shotgun (WGS) entry which is preliminary data.</text>
</comment>
<evidence type="ECO:0000313" key="3">
    <source>
        <dbReference type="Proteomes" id="UP000660110"/>
    </source>
</evidence>
<protein>
    <submittedName>
        <fullName evidence="2">Uncharacterized protein</fullName>
    </submittedName>
</protein>
<keyword evidence="3" id="KW-1185">Reference proteome</keyword>
<keyword evidence="1" id="KW-0812">Transmembrane</keyword>
<accession>A0A917B282</accession>
<evidence type="ECO:0000256" key="1">
    <source>
        <dbReference type="SAM" id="Phobius"/>
    </source>
</evidence>
<keyword evidence="1" id="KW-1133">Transmembrane helix</keyword>
<name>A0A917B282_HALAA</name>
<gene>
    <name evidence="2" type="ORF">GCM10010954_11900</name>
</gene>
<reference evidence="2" key="2">
    <citation type="submission" date="2020-09" db="EMBL/GenBank/DDBJ databases">
        <authorList>
            <person name="Sun Q."/>
            <person name="Zhou Y."/>
        </authorList>
    </citation>
    <scope>NUCLEOTIDE SEQUENCE</scope>
    <source>
        <strain evidence="2">CGMCC 1.12153</strain>
    </source>
</reference>
<keyword evidence="1" id="KW-0472">Membrane</keyword>
<evidence type="ECO:0000313" key="2">
    <source>
        <dbReference type="EMBL" id="GGF14932.1"/>
    </source>
</evidence>
<dbReference type="AlphaFoldDB" id="A0A917B282"/>
<feature type="transmembrane region" description="Helical" evidence="1">
    <location>
        <begin position="49"/>
        <end position="68"/>
    </location>
</feature>
<organism evidence="2 3">
    <name type="scientific">Halobacillus andaensis</name>
    <dbReference type="NCBI Taxonomy" id="1176239"/>
    <lineage>
        <taxon>Bacteria</taxon>
        <taxon>Bacillati</taxon>
        <taxon>Bacillota</taxon>
        <taxon>Bacilli</taxon>
        <taxon>Bacillales</taxon>
        <taxon>Bacillaceae</taxon>
        <taxon>Halobacillus</taxon>
    </lineage>
</organism>
<dbReference type="EMBL" id="BMEL01000001">
    <property type="protein sequence ID" value="GGF14932.1"/>
    <property type="molecule type" value="Genomic_DNA"/>
</dbReference>
<feature type="transmembrane region" description="Helical" evidence="1">
    <location>
        <begin position="21"/>
        <end position="37"/>
    </location>
</feature>
<sequence>MDHIQCPDCGEINRVAKSTQFIWFAGIFVLLFIAAIINSMENLSFLQKILWNMVIILPLYYGGYYSFLRLEREEEHHG</sequence>